<dbReference type="GO" id="GO:0008270">
    <property type="term" value="F:zinc ion binding"/>
    <property type="evidence" value="ECO:0007669"/>
    <property type="project" value="UniProtKB-KW"/>
</dbReference>
<feature type="compositionally biased region" description="Low complexity" evidence="8">
    <location>
        <begin position="1181"/>
        <end position="1197"/>
    </location>
</feature>
<dbReference type="InterPro" id="IPR052717">
    <property type="entry name" value="Vacuolar_transposase_reg"/>
</dbReference>
<keyword evidence="2" id="KW-0479">Metal-binding</keyword>
<evidence type="ECO:0000256" key="6">
    <source>
        <dbReference type="ARBA" id="ARBA00023242"/>
    </source>
</evidence>
<dbReference type="SMART" id="SM00614">
    <property type="entry name" value="ZnF_BED"/>
    <property type="match status" value="3"/>
</dbReference>
<organism evidence="11 12">
    <name type="scientific">Gambusia affinis</name>
    <name type="common">Western mosquitofish</name>
    <name type="synonym">Heterandria affinis</name>
    <dbReference type="NCBI Taxonomy" id="33528"/>
    <lineage>
        <taxon>Eukaryota</taxon>
        <taxon>Metazoa</taxon>
        <taxon>Chordata</taxon>
        <taxon>Craniata</taxon>
        <taxon>Vertebrata</taxon>
        <taxon>Euteleostomi</taxon>
        <taxon>Actinopterygii</taxon>
        <taxon>Neopterygii</taxon>
        <taxon>Teleostei</taxon>
        <taxon>Neoteleostei</taxon>
        <taxon>Acanthomorphata</taxon>
        <taxon>Ovalentaria</taxon>
        <taxon>Atherinomorphae</taxon>
        <taxon>Cyprinodontiformes</taxon>
        <taxon>Poeciliidae</taxon>
        <taxon>Poeciliinae</taxon>
        <taxon>Gambusia</taxon>
    </lineage>
</organism>
<evidence type="ECO:0000313" key="12">
    <source>
        <dbReference type="Proteomes" id="UP000250572"/>
    </source>
</evidence>
<keyword evidence="6" id="KW-0539">Nucleus</keyword>
<comment type="caution">
    <text evidence="11">The sequence shown here is derived from an EMBL/GenBank/DDBJ whole genome shotgun (WGS) entry which is preliminary data.</text>
</comment>
<dbReference type="InterPro" id="IPR036236">
    <property type="entry name" value="Znf_C2H2_sf"/>
</dbReference>
<evidence type="ECO:0000256" key="5">
    <source>
        <dbReference type="ARBA" id="ARBA00023125"/>
    </source>
</evidence>
<dbReference type="GO" id="GO:0046983">
    <property type="term" value="F:protein dimerization activity"/>
    <property type="evidence" value="ECO:0007669"/>
    <property type="project" value="InterPro"/>
</dbReference>
<feature type="domain" description="BED-type" evidence="10">
    <location>
        <begin position="247"/>
        <end position="306"/>
    </location>
</feature>
<dbReference type="SUPFAM" id="SSF57667">
    <property type="entry name" value="beta-beta-alpha zinc fingers"/>
    <property type="match status" value="3"/>
</dbReference>
<dbReference type="PANTHER" id="PTHR46169:SF15">
    <property type="entry name" value="INNER CENTROMERE PROTEIN A-LIKE ISOFORM X1-RELATED"/>
    <property type="match status" value="1"/>
</dbReference>
<evidence type="ECO:0000256" key="2">
    <source>
        <dbReference type="ARBA" id="ARBA00022723"/>
    </source>
</evidence>
<dbReference type="GO" id="GO:0003677">
    <property type="term" value="F:DNA binding"/>
    <property type="evidence" value="ECO:0007669"/>
    <property type="project" value="UniProtKB-KW"/>
</dbReference>
<evidence type="ECO:0000259" key="9">
    <source>
        <dbReference type="PROSITE" id="PS50280"/>
    </source>
</evidence>
<dbReference type="Pfam" id="PF02892">
    <property type="entry name" value="zf-BED"/>
    <property type="match status" value="2"/>
</dbReference>
<evidence type="ECO:0008006" key="13">
    <source>
        <dbReference type="Google" id="ProtNLM"/>
    </source>
</evidence>
<proteinExistence type="predicted"/>
<dbReference type="InterPro" id="IPR012337">
    <property type="entry name" value="RNaseH-like_sf"/>
</dbReference>
<evidence type="ECO:0000256" key="8">
    <source>
        <dbReference type="SAM" id="MobiDB-lite"/>
    </source>
</evidence>
<dbReference type="STRING" id="33528.ENSGAFP00000022550"/>
<dbReference type="GO" id="GO:0005634">
    <property type="term" value="C:nucleus"/>
    <property type="evidence" value="ECO:0007669"/>
    <property type="project" value="UniProtKB-SubCell"/>
</dbReference>
<feature type="domain" description="BED-type" evidence="10">
    <location>
        <begin position="391"/>
        <end position="449"/>
    </location>
</feature>
<dbReference type="InterPro" id="IPR001214">
    <property type="entry name" value="SET_dom"/>
</dbReference>
<comment type="subcellular location">
    <subcellularLocation>
        <location evidence="1">Nucleus</location>
    </subcellularLocation>
</comment>
<feature type="region of interest" description="Disordered" evidence="8">
    <location>
        <begin position="1178"/>
        <end position="1197"/>
    </location>
</feature>
<dbReference type="InterPro" id="IPR008906">
    <property type="entry name" value="HATC_C_dom"/>
</dbReference>
<dbReference type="PANTHER" id="PTHR46169">
    <property type="entry name" value="DNA REPLICATION-RELATED ELEMENT FACTOR, ISOFORM A"/>
    <property type="match status" value="1"/>
</dbReference>
<protein>
    <recommendedName>
        <fullName evidence="13">SET domain-containing protein</fullName>
    </recommendedName>
</protein>
<dbReference type="GO" id="GO:0006357">
    <property type="term" value="P:regulation of transcription by RNA polymerase II"/>
    <property type="evidence" value="ECO:0007669"/>
    <property type="project" value="TreeGrafter"/>
</dbReference>
<dbReference type="Gene3D" id="2.170.270.10">
    <property type="entry name" value="SET domain"/>
    <property type="match status" value="1"/>
</dbReference>
<dbReference type="PROSITE" id="PS50808">
    <property type="entry name" value="ZF_BED"/>
    <property type="match status" value="2"/>
</dbReference>
<dbReference type="SUPFAM" id="SSF53098">
    <property type="entry name" value="Ribonuclease H-like"/>
    <property type="match status" value="1"/>
</dbReference>
<keyword evidence="3 7" id="KW-0863">Zinc-finger</keyword>
<keyword evidence="5" id="KW-0238">DNA-binding</keyword>
<dbReference type="Pfam" id="PF05699">
    <property type="entry name" value="Dimer_Tnp_hAT"/>
    <property type="match status" value="1"/>
</dbReference>
<keyword evidence="4" id="KW-0862">Zinc</keyword>
<name>A0A315V4V1_GAMAF</name>
<feature type="region of interest" description="Disordered" evidence="8">
    <location>
        <begin position="1322"/>
        <end position="1346"/>
    </location>
</feature>
<gene>
    <name evidence="11" type="ORF">CCH79_00018388</name>
</gene>
<evidence type="ECO:0000313" key="11">
    <source>
        <dbReference type="EMBL" id="PWA18332.1"/>
    </source>
</evidence>
<feature type="non-terminal residue" evidence="11">
    <location>
        <position position="1"/>
    </location>
</feature>
<dbReference type="Proteomes" id="UP000250572">
    <property type="component" value="Unassembled WGS sequence"/>
</dbReference>
<dbReference type="InterPro" id="IPR003656">
    <property type="entry name" value="Znf_BED"/>
</dbReference>
<dbReference type="Pfam" id="PF21549">
    <property type="entry name" value="PRDM2_PR"/>
    <property type="match status" value="1"/>
</dbReference>
<evidence type="ECO:0000256" key="4">
    <source>
        <dbReference type="ARBA" id="ARBA00022833"/>
    </source>
</evidence>
<dbReference type="PROSITE" id="PS50280">
    <property type="entry name" value="SET"/>
    <property type="match status" value="1"/>
</dbReference>
<feature type="non-terminal residue" evidence="11">
    <location>
        <position position="1511"/>
    </location>
</feature>
<evidence type="ECO:0000256" key="1">
    <source>
        <dbReference type="ARBA" id="ARBA00004123"/>
    </source>
</evidence>
<evidence type="ECO:0000256" key="7">
    <source>
        <dbReference type="PROSITE-ProRule" id="PRU00027"/>
    </source>
</evidence>
<accession>A0A315V4V1</accession>
<dbReference type="InterPro" id="IPR046341">
    <property type="entry name" value="SET_dom_sf"/>
</dbReference>
<reference evidence="11 12" key="1">
    <citation type="journal article" date="2018" name="G3 (Bethesda)">
        <title>A High-Quality Reference Genome for the Invasive Mosquitofish Gambusia affinis Using a Chicago Library.</title>
        <authorList>
            <person name="Hoffberg S.L."/>
            <person name="Troendle N.J."/>
            <person name="Glenn T.C."/>
            <person name="Mahmud O."/>
            <person name="Louha S."/>
            <person name="Chalopin D."/>
            <person name="Bennetzen J.L."/>
            <person name="Mauricio R."/>
        </authorList>
    </citation>
    <scope>NUCLEOTIDE SEQUENCE [LARGE SCALE GENOMIC DNA]</scope>
    <source>
        <strain evidence="11">NE01/NJP1002.9</strain>
        <tissue evidence="11">Muscle</tissue>
    </source>
</reference>
<dbReference type="EMBL" id="NHOQ01002303">
    <property type="protein sequence ID" value="PWA18332.1"/>
    <property type="molecule type" value="Genomic_DNA"/>
</dbReference>
<feature type="domain" description="SET" evidence="9">
    <location>
        <begin position="512"/>
        <end position="628"/>
    </location>
</feature>
<feature type="region of interest" description="Disordered" evidence="8">
    <location>
        <begin position="1027"/>
        <end position="1056"/>
    </location>
</feature>
<keyword evidence="12" id="KW-1185">Reference proteome</keyword>
<evidence type="ECO:0000259" key="10">
    <source>
        <dbReference type="PROSITE" id="PS50808"/>
    </source>
</evidence>
<sequence>STSNSFLLDSTIRLLICSSSCSSRIIFSSSKISLLCLTMEAMRSSSRSRELSISMEMCSKESLPFQSRTLLEGQFLLLNISDGVSQLLRLLQRVVQMLLPAVSEADQNIQREDLLIFSMVSTSNCSRTARLVASNSATASAMAVLQTLQCRHDGGELGNQAGGHFPPNSFAFCTKFVALKLAVMNLPAIERCSHGNGAPYGKPLRPEKTTGILLQRCLFYTLQLWRKLHGWSAQKNHRNMDLISKPRSKSVVWTYFGLKADEKGQPLNTGEVICRLCRKIVLAKGGNTTNLRSHLSRRHRADFYELTSFATAGGASFEFQGLFRLNPEQYTDAQGFPQKPDPVDQWHIKNIGAVLLGTLLPHRALSAALQPASRSAEKGGRKNMDLVIKPRAKSFVWLYFGYKAGENGRPLNPDEVVCRLCRKIVCAKGNTTNLRSHLRRRHPSEFNESIGSATAGPSLEPQALDLNHEELNEDVSLLQTPTTSNYVPDAVVPPGEPWLHGGPSRAVLSLPACLSLRSDGASSGEEQMELKVYAKCQLQQGVLFGPFLGEVCKGQMPSNLRYAWAIRDDFAFTYVDASDENKSNWMRYVSYTSNEDEHNLVVFQFYRHIYYKVSQSISEGTELRVWIGKDYASLLGLGMSGNAKCEIGDKETALRLLQDVQLVTLPEPSSTSLWSDSSQSQSPMPVISEVTTVSNPEAGADPGSAFSPAIQSQFVYSSSSVTDKYDFLPGSEKLLSHPNAHQHSAWQFFGLEPDPTGRPLDRSMAVCKLCMERVSCGGGAADLQNHLTIKHHLKPRDITKDRVLAAGQRIVPVMAPGGVHTSSHVATSSQVTTAITSFLIKDLQSPTLVEGEGFKQLLHTLLPSFKEPLSSQQLQTILRDHYIKAKINLVQLLRRKTASADIEEMSDYTAPIEFEPRRRGRTQNLLRAASHFVTLSVDVWLHSWQNNCQHYLTLWAHYIDDCDFSSHNLALATQRLEESGAKDLKLQAVETQVKAMAQEWGVSQPNLVLLGMEGKHRMMLRPIKTEKGVEATGSLPHPNSTTFLERDDSASPEEPQVSAEHFSEGLPSVPCFFSAVQGCVEEVMLHPVIFKTLCQFQGVLSNLLLPPAQKRGLYHHHARKLLHSLTKAEQDRIKLWAHSQTTWNLLYPLLNSLIKHKSLICDIIRDVNEECMAREETATESSGSYQANSASSTSSTSLPSLRSEWKVVEELCLVLKPLDVACRTLAKEAFPRLSLIKPILTGLLSRHLVPRPGDSSSILKEVKRMMRRNLASCYDNPAVNRILCVACSLDPQFHGLGFMEEKEQVATFNWLKQEAVRIAKEDRKGVKANQMKRSSPPVSPESDSEILRRSKRLKECPPINFRELIVEDEFSDAGENDDCGDPSDPSCHAGLTGMEFLLGDLFCSTPRSRQSSVEESVDMEMSVFRADRGASLGVEPLQWWRTKATQFPLLASVARVYMAAPAVAGNAAQDFAQEGPGRTTNRKRSTIPPESLDAILFLHHNRISTAEGGQE</sequence>
<evidence type="ECO:0000256" key="3">
    <source>
        <dbReference type="ARBA" id="ARBA00022771"/>
    </source>
</evidence>
<dbReference type="SMART" id="SM00317">
    <property type="entry name" value="SET"/>
    <property type="match status" value="1"/>
</dbReference>